<comment type="subunit">
    <text evidence="3">Supercomplex made of cofactors A to E. Cofactors A and D function by capturing and stabilizing tubulin in a quasi-native conformation. Cofactor E binds to the cofactor D-tubulin complex; interaction with cofactor C then causes the release of tubulin polypeptides that are committed to the native state.</text>
</comment>
<evidence type="ECO:0000313" key="5">
    <source>
        <dbReference type="EMBL" id="EAY19763.1"/>
    </source>
</evidence>
<reference evidence="5" key="1">
    <citation type="submission" date="2006-10" db="EMBL/GenBank/DDBJ databases">
        <authorList>
            <person name="Amadeo P."/>
            <person name="Zhao Q."/>
            <person name="Wortman J."/>
            <person name="Fraser-Liggett C."/>
            <person name="Carlton J."/>
        </authorList>
    </citation>
    <scope>NUCLEOTIDE SEQUENCE</scope>
    <source>
        <strain evidence="5">G3</strain>
    </source>
</reference>
<dbReference type="GO" id="GO:0007021">
    <property type="term" value="P:tubulin complex assembly"/>
    <property type="evidence" value="ECO:0000318"/>
    <property type="project" value="GO_Central"/>
</dbReference>
<dbReference type="GO" id="GO:0048487">
    <property type="term" value="F:beta-tubulin binding"/>
    <property type="evidence" value="ECO:0007669"/>
    <property type="project" value="InterPro"/>
</dbReference>
<gene>
    <name evidence="5" type="ORF">TVAG_178070</name>
</gene>
<keyword evidence="2 3" id="KW-0143">Chaperone</keyword>
<accession>A2DIF9</accession>
<dbReference type="InterPro" id="IPR004226">
    <property type="entry name" value="TBCA"/>
</dbReference>
<dbReference type="GO" id="GO:0015631">
    <property type="term" value="F:tubulin binding"/>
    <property type="evidence" value="ECO:0000318"/>
    <property type="project" value="GO_Central"/>
</dbReference>
<dbReference type="RefSeq" id="XP_001580749.1">
    <property type="nucleotide sequence ID" value="XM_001580699.1"/>
</dbReference>
<dbReference type="InterPro" id="IPR036126">
    <property type="entry name" value="TBCA_sf"/>
</dbReference>
<evidence type="ECO:0000256" key="4">
    <source>
        <dbReference type="SAM" id="Coils"/>
    </source>
</evidence>
<evidence type="ECO:0000313" key="6">
    <source>
        <dbReference type="Proteomes" id="UP000001542"/>
    </source>
</evidence>
<dbReference type="OrthoDB" id="296187at2759"/>
<keyword evidence="3" id="KW-0206">Cytoskeleton</keyword>
<dbReference type="eggNOG" id="KOG3470">
    <property type="taxonomic scope" value="Eukaryota"/>
</dbReference>
<dbReference type="GO" id="GO:0005874">
    <property type="term" value="C:microtubule"/>
    <property type="evidence" value="ECO:0007669"/>
    <property type="project" value="UniProtKB-KW"/>
</dbReference>
<reference evidence="5" key="2">
    <citation type="journal article" date="2007" name="Science">
        <title>Draft genome sequence of the sexually transmitted pathogen Trichomonas vaginalis.</title>
        <authorList>
            <person name="Carlton J.M."/>
            <person name="Hirt R.P."/>
            <person name="Silva J.C."/>
            <person name="Delcher A.L."/>
            <person name="Schatz M."/>
            <person name="Zhao Q."/>
            <person name="Wortman J.R."/>
            <person name="Bidwell S.L."/>
            <person name="Alsmark U.C.M."/>
            <person name="Besteiro S."/>
            <person name="Sicheritz-Ponten T."/>
            <person name="Noel C.J."/>
            <person name="Dacks J.B."/>
            <person name="Foster P.G."/>
            <person name="Simillion C."/>
            <person name="Van de Peer Y."/>
            <person name="Miranda-Saavedra D."/>
            <person name="Barton G.J."/>
            <person name="Westrop G.D."/>
            <person name="Mueller S."/>
            <person name="Dessi D."/>
            <person name="Fiori P.L."/>
            <person name="Ren Q."/>
            <person name="Paulsen I."/>
            <person name="Zhang H."/>
            <person name="Bastida-Corcuera F.D."/>
            <person name="Simoes-Barbosa A."/>
            <person name="Brown M.T."/>
            <person name="Hayes R.D."/>
            <person name="Mukherjee M."/>
            <person name="Okumura C.Y."/>
            <person name="Schneider R."/>
            <person name="Smith A.J."/>
            <person name="Vanacova S."/>
            <person name="Villalvazo M."/>
            <person name="Haas B.J."/>
            <person name="Pertea M."/>
            <person name="Feldblyum T.V."/>
            <person name="Utterback T.R."/>
            <person name="Shu C.L."/>
            <person name="Osoegawa K."/>
            <person name="de Jong P.J."/>
            <person name="Hrdy I."/>
            <person name="Horvathova L."/>
            <person name="Zubacova Z."/>
            <person name="Dolezal P."/>
            <person name="Malik S.B."/>
            <person name="Logsdon J.M. Jr."/>
            <person name="Henze K."/>
            <person name="Gupta A."/>
            <person name="Wang C.C."/>
            <person name="Dunne R.L."/>
            <person name="Upcroft J.A."/>
            <person name="Upcroft P."/>
            <person name="White O."/>
            <person name="Salzberg S.L."/>
            <person name="Tang P."/>
            <person name="Chiu C.-H."/>
            <person name="Lee Y.-S."/>
            <person name="Embley T.M."/>
            <person name="Coombs G.H."/>
            <person name="Mottram J.C."/>
            <person name="Tachezy J."/>
            <person name="Fraser-Liggett C.M."/>
            <person name="Johnson P.J."/>
        </authorList>
    </citation>
    <scope>NUCLEOTIDE SEQUENCE [LARGE SCALE GENOMIC DNA]</scope>
    <source>
        <strain evidence="5">G3</strain>
    </source>
</reference>
<dbReference type="EMBL" id="DS113204">
    <property type="protein sequence ID" value="EAY19763.1"/>
    <property type="molecule type" value="Genomic_DNA"/>
</dbReference>
<keyword evidence="3" id="KW-0963">Cytoplasm</keyword>
<dbReference type="VEuPathDB" id="TrichDB:TVAG_178070"/>
<dbReference type="STRING" id="5722.A2DIF9"/>
<dbReference type="Proteomes" id="UP000001542">
    <property type="component" value="Unassembled WGS sequence"/>
</dbReference>
<dbReference type="GO" id="GO:0015630">
    <property type="term" value="C:microtubule cytoskeleton"/>
    <property type="evidence" value="ECO:0000318"/>
    <property type="project" value="GO_Central"/>
</dbReference>
<evidence type="ECO:0000256" key="2">
    <source>
        <dbReference type="ARBA" id="ARBA00023186"/>
    </source>
</evidence>
<proteinExistence type="inferred from homology"/>
<comment type="similarity">
    <text evidence="1 3">Belongs to the TBCA family.</text>
</comment>
<dbReference type="PANTHER" id="PTHR21500:SF0">
    <property type="entry name" value="TUBULIN-SPECIFIC CHAPERONE A"/>
    <property type="match status" value="1"/>
</dbReference>
<dbReference type="VEuPathDB" id="TrichDB:TVAGG3_0601220"/>
<organism evidence="5 6">
    <name type="scientific">Trichomonas vaginalis (strain ATCC PRA-98 / G3)</name>
    <dbReference type="NCBI Taxonomy" id="412133"/>
    <lineage>
        <taxon>Eukaryota</taxon>
        <taxon>Metamonada</taxon>
        <taxon>Parabasalia</taxon>
        <taxon>Trichomonadida</taxon>
        <taxon>Trichomonadidae</taxon>
        <taxon>Trichomonas</taxon>
    </lineage>
</organism>
<feature type="coiled-coil region" evidence="4">
    <location>
        <begin position="16"/>
        <end position="76"/>
    </location>
</feature>
<dbReference type="PANTHER" id="PTHR21500">
    <property type="entry name" value="TUBULIN-SPECIFIC CHAPERONE A"/>
    <property type="match status" value="1"/>
</dbReference>
<name>A2DIF9_TRIV3</name>
<dbReference type="GO" id="GO:0006457">
    <property type="term" value="P:protein folding"/>
    <property type="evidence" value="ECO:0000318"/>
    <property type="project" value="GO_Central"/>
</dbReference>
<evidence type="ECO:0000256" key="3">
    <source>
        <dbReference type="RuleBase" id="RU364030"/>
    </source>
</evidence>
<comment type="subcellular location">
    <subcellularLocation>
        <location evidence="3">Cytoplasm</location>
        <location evidence="3">Cytoskeleton</location>
    </subcellularLocation>
</comment>
<evidence type="ECO:0000256" key="1">
    <source>
        <dbReference type="ARBA" id="ARBA00006806"/>
    </source>
</evidence>
<dbReference type="SUPFAM" id="SSF46988">
    <property type="entry name" value="Tubulin chaperone cofactor A"/>
    <property type="match status" value="1"/>
</dbReference>
<dbReference type="KEGG" id="tva:5465291"/>
<dbReference type="FunFam" id="1.20.58.90:FF:000032">
    <property type="match status" value="1"/>
</dbReference>
<dbReference type="AlphaFoldDB" id="A2DIF9"/>
<keyword evidence="6" id="KW-1185">Reference proteome</keyword>
<keyword evidence="4" id="KW-0175">Coiled coil</keyword>
<sequence length="104" mass="11781">MDAKVARQLKINLGAVKRLIKEKASYEQEAKEAADNVQNTTQEPGTYEYKKLVELREEAEAMIKDCERRLKDFVGKLQASLNEANGFPDDPNVIEAKQVLESIK</sequence>
<dbReference type="InParanoid" id="A2DIF9"/>
<dbReference type="Pfam" id="PF02970">
    <property type="entry name" value="TBCA"/>
    <property type="match status" value="1"/>
</dbReference>
<dbReference type="GO" id="GO:0007023">
    <property type="term" value="P:post-chaperonin tubulin folding pathway"/>
    <property type="evidence" value="ECO:0007669"/>
    <property type="project" value="UniProtKB-UniRule"/>
</dbReference>
<dbReference type="Gene3D" id="1.20.58.90">
    <property type="match status" value="1"/>
</dbReference>
<keyword evidence="3" id="KW-0493">Microtubule</keyword>
<protein>
    <recommendedName>
        <fullName evidence="3">Tubulin-specific chaperone A</fullName>
    </recommendedName>
</protein>
<dbReference type="SMR" id="A2DIF9"/>